<dbReference type="InterPro" id="IPR030385">
    <property type="entry name" value="G_IRG_dom"/>
</dbReference>
<dbReference type="GeneTree" id="ENSGT00950000183007"/>
<keyword evidence="7" id="KW-1185">Reference proteome</keyword>
<keyword evidence="2" id="KW-0547">Nucleotide-binding</keyword>
<evidence type="ECO:0000259" key="5">
    <source>
        <dbReference type="PROSITE" id="PS51716"/>
    </source>
</evidence>
<proteinExistence type="inferred from homology"/>
<evidence type="ECO:0000256" key="4">
    <source>
        <dbReference type="ARBA" id="ARBA00023134"/>
    </source>
</evidence>
<evidence type="ECO:0000256" key="1">
    <source>
        <dbReference type="ARBA" id="ARBA00005429"/>
    </source>
</evidence>
<dbReference type="Gene3D" id="3.40.50.300">
    <property type="entry name" value="P-loop containing nucleotide triphosphate hydrolases"/>
    <property type="match status" value="1"/>
</dbReference>
<feature type="domain" description="IRG-type G" evidence="5">
    <location>
        <begin position="36"/>
        <end position="212"/>
    </location>
</feature>
<sequence length="380" mass="42926">MFLFYLRFNMDGPLDREINEQIRAMLENDLAATDSIPLNIAVTGEPGTGKSTFVNAFRGINNNGEGAAPTGCENTTTNPTSYRHPDYNKVIIWDLPGIGSTMWPERIELEKFDFFIILSADRFRENDVKLVKEIQKMGKKFYFVRSKVSYNLRDEERSQMDFTEEKVLETINEDCMKGLKEQGIESPQVFLLRFPDVSLQGLKELKTTFEEELPDLKRHALCLDMDNLYLQVLNNKKENFRAKIKYYSLISATGAIFPVPLLSAGVDLSSMCLAFRQSLVEFGLDTSSLKKLHAATGISCNDEITNLKFNNKLLKSSFILIHVANTSVIASTKEGVVSRLRILVAPILSFTTTYVALNGFVTELAEKSHRIFKRALGLNT</sequence>
<reference evidence="6" key="3">
    <citation type="submission" date="2025-09" db="UniProtKB">
        <authorList>
            <consortium name="Ensembl"/>
        </authorList>
    </citation>
    <scope>IDENTIFICATION</scope>
    <source>
        <strain evidence="6">Guanapo</strain>
    </source>
</reference>
<comment type="similarity">
    <text evidence="1">Belongs to the TRAFAC class dynamin-like GTPase superfamily. IRG family.</text>
</comment>
<evidence type="ECO:0000313" key="7">
    <source>
        <dbReference type="Proteomes" id="UP000242638"/>
    </source>
</evidence>
<keyword evidence="3" id="KW-0378">Hydrolase</keyword>
<evidence type="ECO:0000256" key="3">
    <source>
        <dbReference type="ARBA" id="ARBA00022801"/>
    </source>
</evidence>
<dbReference type="GO" id="GO:0016787">
    <property type="term" value="F:hydrolase activity"/>
    <property type="evidence" value="ECO:0007669"/>
    <property type="project" value="UniProtKB-KW"/>
</dbReference>
<dbReference type="AlphaFoldDB" id="A0A3P9N9M8"/>
<dbReference type="PANTHER" id="PTHR32341">
    <property type="entry name" value="INTERFERON-INDUCIBLE GTPASE"/>
    <property type="match status" value="1"/>
</dbReference>
<dbReference type="InterPro" id="IPR051515">
    <property type="entry name" value="IRG"/>
</dbReference>
<dbReference type="STRING" id="8081.ENSPREP00000006259"/>
<reference evidence="7" key="1">
    <citation type="submission" date="2013-11" db="EMBL/GenBank/DDBJ databases">
        <title>The genomic landscape of the Guanapo guppy.</title>
        <authorList>
            <person name="Kuenstner A."/>
            <person name="Dreyer C."/>
        </authorList>
    </citation>
    <scope>NUCLEOTIDE SEQUENCE</scope>
    <source>
        <strain evidence="7">Guanapo</strain>
    </source>
</reference>
<dbReference type="PANTHER" id="PTHR32341:SF10">
    <property type="entry name" value="INTERFERON-INDUCIBLE GTPASE 5"/>
    <property type="match status" value="1"/>
</dbReference>
<dbReference type="InterPro" id="IPR007743">
    <property type="entry name" value="Immunity-related_GTPase-like"/>
</dbReference>
<evidence type="ECO:0000313" key="6">
    <source>
        <dbReference type="Ensembl" id="ENSPREP00000006259.1"/>
    </source>
</evidence>
<name>A0A3P9N9M8_POERE</name>
<accession>A0A3P9N9M8</accession>
<dbReference type="Proteomes" id="UP000242638">
    <property type="component" value="Unassembled WGS sequence"/>
</dbReference>
<dbReference type="PROSITE" id="PS51716">
    <property type="entry name" value="G_IRG"/>
    <property type="match status" value="1"/>
</dbReference>
<dbReference type="Ensembl" id="ENSPRET00000006347.1">
    <property type="protein sequence ID" value="ENSPREP00000006259.1"/>
    <property type="gene ID" value="ENSPREG00000004310.1"/>
</dbReference>
<dbReference type="GO" id="GO:0016020">
    <property type="term" value="C:membrane"/>
    <property type="evidence" value="ECO:0007669"/>
    <property type="project" value="InterPro"/>
</dbReference>
<protein>
    <recommendedName>
        <fullName evidence="5">IRG-type G domain-containing protein</fullName>
    </recommendedName>
</protein>
<dbReference type="GO" id="GO:0005525">
    <property type="term" value="F:GTP binding"/>
    <property type="evidence" value="ECO:0007669"/>
    <property type="project" value="UniProtKB-KW"/>
</dbReference>
<dbReference type="SUPFAM" id="SSF52540">
    <property type="entry name" value="P-loop containing nucleoside triphosphate hydrolases"/>
    <property type="match status" value="1"/>
</dbReference>
<dbReference type="OMA" id="LTYFAWS"/>
<evidence type="ECO:0000256" key="2">
    <source>
        <dbReference type="ARBA" id="ARBA00022741"/>
    </source>
</evidence>
<organism evidence="6 7">
    <name type="scientific">Poecilia reticulata</name>
    <name type="common">Guppy</name>
    <name type="synonym">Acanthophacelus reticulatus</name>
    <dbReference type="NCBI Taxonomy" id="8081"/>
    <lineage>
        <taxon>Eukaryota</taxon>
        <taxon>Metazoa</taxon>
        <taxon>Chordata</taxon>
        <taxon>Craniata</taxon>
        <taxon>Vertebrata</taxon>
        <taxon>Euteleostomi</taxon>
        <taxon>Actinopterygii</taxon>
        <taxon>Neopterygii</taxon>
        <taxon>Teleostei</taxon>
        <taxon>Neoteleostei</taxon>
        <taxon>Acanthomorphata</taxon>
        <taxon>Ovalentaria</taxon>
        <taxon>Atherinomorphae</taxon>
        <taxon>Cyprinodontiformes</taxon>
        <taxon>Poeciliidae</taxon>
        <taxon>Poeciliinae</taxon>
        <taxon>Poecilia</taxon>
    </lineage>
</organism>
<keyword evidence="4" id="KW-0342">GTP-binding</keyword>
<dbReference type="Bgee" id="ENSPREG00000004310">
    <property type="expression patterns" value="Expressed in caudal fin"/>
</dbReference>
<dbReference type="Pfam" id="PF05049">
    <property type="entry name" value="IIGP"/>
    <property type="match status" value="1"/>
</dbReference>
<dbReference type="InterPro" id="IPR027417">
    <property type="entry name" value="P-loop_NTPase"/>
</dbReference>
<dbReference type="FunFam" id="3.40.50.300:FF:000541">
    <property type="entry name" value="Immunity related GTPase M"/>
    <property type="match status" value="1"/>
</dbReference>
<reference evidence="6" key="2">
    <citation type="submission" date="2025-08" db="UniProtKB">
        <authorList>
            <consortium name="Ensembl"/>
        </authorList>
    </citation>
    <scope>IDENTIFICATION</scope>
    <source>
        <strain evidence="6">Guanapo</strain>
    </source>
</reference>